<sequence length="136" mass="15487">MIEEQHRVAQKEQEVVGLSGEIAALSQKVDASNRQTAHLKAKIDRISKIVTWFVFYSTLLVFGWVTWSYRLQNYFPVHFSNSTEFQTTTPTQWLSLLPFAVLVFLAISPLFGKARDFADWVASKVSLALTKVLFTS</sequence>
<keyword evidence="3" id="KW-1185">Reference proteome</keyword>
<protein>
    <submittedName>
        <fullName evidence="2">Uncharacterized protein</fullName>
    </submittedName>
</protein>
<evidence type="ECO:0000256" key="1">
    <source>
        <dbReference type="SAM" id="Phobius"/>
    </source>
</evidence>
<feature type="transmembrane region" description="Helical" evidence="1">
    <location>
        <begin position="91"/>
        <end position="111"/>
    </location>
</feature>
<evidence type="ECO:0000313" key="2">
    <source>
        <dbReference type="EMBL" id="MBO0361035.1"/>
    </source>
</evidence>
<dbReference type="EMBL" id="JAFLQZ010000029">
    <property type="protein sequence ID" value="MBO0361035.1"/>
    <property type="molecule type" value="Genomic_DNA"/>
</dbReference>
<dbReference type="AlphaFoldDB" id="A0A939F0S6"/>
<proteinExistence type="predicted"/>
<comment type="caution">
    <text evidence="2">The sequence shown here is derived from an EMBL/GenBank/DDBJ whole genome shotgun (WGS) entry which is preliminary data.</text>
</comment>
<keyword evidence="1" id="KW-1133">Transmembrane helix</keyword>
<keyword evidence="1" id="KW-0812">Transmembrane</keyword>
<keyword evidence="1" id="KW-0472">Membrane</keyword>
<organism evidence="2 3">
    <name type="scientific">Hymenobacter telluris</name>
    <dbReference type="NCBI Taxonomy" id="2816474"/>
    <lineage>
        <taxon>Bacteria</taxon>
        <taxon>Pseudomonadati</taxon>
        <taxon>Bacteroidota</taxon>
        <taxon>Cytophagia</taxon>
        <taxon>Cytophagales</taxon>
        <taxon>Hymenobacteraceae</taxon>
        <taxon>Hymenobacter</taxon>
    </lineage>
</organism>
<dbReference type="RefSeq" id="WP_206986943.1">
    <property type="nucleotide sequence ID" value="NZ_JAFLQZ010000029.1"/>
</dbReference>
<evidence type="ECO:0000313" key="3">
    <source>
        <dbReference type="Proteomes" id="UP000664144"/>
    </source>
</evidence>
<name>A0A939F0S6_9BACT</name>
<feature type="transmembrane region" description="Helical" evidence="1">
    <location>
        <begin position="49"/>
        <end position="71"/>
    </location>
</feature>
<gene>
    <name evidence="2" type="ORF">J0X19_23955</name>
</gene>
<reference evidence="2" key="1">
    <citation type="submission" date="2021-03" db="EMBL/GenBank/DDBJ databases">
        <authorList>
            <person name="Kim M.K."/>
        </authorList>
    </citation>
    <scope>NUCLEOTIDE SEQUENCE</scope>
    <source>
        <strain evidence="2">BT186</strain>
    </source>
</reference>
<accession>A0A939F0S6</accession>
<dbReference type="Proteomes" id="UP000664144">
    <property type="component" value="Unassembled WGS sequence"/>
</dbReference>